<feature type="coiled-coil region" evidence="1">
    <location>
        <begin position="107"/>
        <end position="138"/>
    </location>
</feature>
<evidence type="ECO:0000259" key="2">
    <source>
        <dbReference type="PROSITE" id="PS50008"/>
    </source>
</evidence>
<organism evidence="3 4">
    <name type="scientific">Clostridium saccharobutylicum DSM 13864</name>
    <dbReference type="NCBI Taxonomy" id="1345695"/>
    <lineage>
        <taxon>Bacteria</taxon>
        <taxon>Bacillati</taxon>
        <taxon>Bacillota</taxon>
        <taxon>Clostridia</taxon>
        <taxon>Eubacteriales</taxon>
        <taxon>Clostridiaceae</taxon>
        <taxon>Clostridium</taxon>
    </lineage>
</organism>
<dbReference type="AlphaFoldDB" id="U5MXZ9"/>
<name>U5MXZ9_CLOSA</name>
<dbReference type="OrthoDB" id="2609750at2"/>
<reference evidence="3 4" key="1">
    <citation type="journal article" date="2013" name="Genome Announc.">
        <title>Complete Genome Sequence of the Solvent Producer Clostridium saccharobutylicum NCP262 (DSM 13864).</title>
        <authorList>
            <person name="Poehlein A."/>
            <person name="Hartwich K."/>
            <person name="Krabben P."/>
            <person name="Ehrenreich A."/>
            <person name="Liebl W."/>
            <person name="Durre P."/>
            <person name="Gottschalk G."/>
            <person name="Daniel R."/>
        </authorList>
    </citation>
    <scope>NUCLEOTIDE SEQUENCE [LARGE SCALE GENOMIC DNA]</scope>
    <source>
        <strain evidence="3">DSM 13864</strain>
    </source>
</reference>
<dbReference type="InterPro" id="IPR001711">
    <property type="entry name" value="PLipase_C_Pinositol-sp_Y"/>
</dbReference>
<dbReference type="GeneID" id="55475866"/>
<dbReference type="PATRIC" id="fig|1345695.10.peg.3017"/>
<evidence type="ECO:0000313" key="4">
    <source>
        <dbReference type="Proteomes" id="UP000017118"/>
    </source>
</evidence>
<proteinExistence type="predicted"/>
<evidence type="ECO:0000256" key="1">
    <source>
        <dbReference type="SAM" id="Coils"/>
    </source>
</evidence>
<dbReference type="GO" id="GO:0004435">
    <property type="term" value="F:phosphatidylinositol-4,5-bisphosphate phospholipase C activity"/>
    <property type="evidence" value="ECO:0007669"/>
    <property type="project" value="InterPro"/>
</dbReference>
<dbReference type="eggNOG" id="ENOG5032V7E">
    <property type="taxonomic scope" value="Bacteria"/>
</dbReference>
<sequence length="837" mass="92143">MQVSKFIEKLNKLENNTYVIEEEITVNNGVYEAELIHDNVNLKTLNVYTGPKLTGDRVQTYIISTPSLTPWKNVIKIFSKIDKLYISYETNGDTVEAEDINKVQDAILDTQNNLNNEIDRAKNAEKVLTDNLNNEVERAKNVEKIISDNLTNESNRAKNSEQIITNNLNNEVSRANGAENSITNNLNAEISRAKGAEKDLTDSLNATNNNLNNEINRAKSVEGTLSTNLANEVNRASNAENTITNNLNLEITRAKAAESSITNTINVNKPNWDDKYSRNEVDNKINQVVSNMDWKESVATYSDIAKTYSTPDDGWTVNVKDTDITYRYSGTSWIPISANSIPLATKDVDGKMSKQDKIDHDDMNSKKHVHSNKSIIDAISQSLLDAWNSAYTHISDTVRHITQVERDKWNRKQDNLGYTPVNKAGDTMNGRLIIMPGSNGGISFPNNSFGGSGDTATITLENLNGGEATEMTFTITNDGNDIFNFKVPDNNGMKVNRNTVWHAGNDGAGSGLDADKLQGKSPNDFAPSGFGLGGPAKDVGGCNLNTLQKTGFYKGCNMSNAPTNGWYYIIVISHEDSWSVQYLCGYGSGSTNNAPTYLYKRNLRSNVWDNWDTIYTSNNKPTPSDLGASANGHTHDDRYYTESESDAKYATKDQISKAGYGDMFKSTYDKDGDGIVDVAQSLKFYSVSTNGGGTAGLFTKIAAISITSQYVDGNAVVEITSAGSGNYTQIKGKLYFRVKQQSSLGTTPGIDLKISDSEVVSENNFIAVITQNTTSITTVELYYKTVQDWDTLIFTPIINTNIVFYNKQPLITTLPAGSKVNCANLKKQLTWNDVKGV</sequence>
<protein>
    <recommendedName>
        <fullName evidence="2">PI-PLC Y-box domain-containing protein</fullName>
    </recommendedName>
</protein>
<dbReference type="CDD" id="cd19958">
    <property type="entry name" value="pyocin_knob"/>
    <property type="match status" value="1"/>
</dbReference>
<dbReference type="GO" id="GO:0006629">
    <property type="term" value="P:lipid metabolic process"/>
    <property type="evidence" value="ECO:0007669"/>
    <property type="project" value="InterPro"/>
</dbReference>
<dbReference type="GO" id="GO:0035556">
    <property type="term" value="P:intracellular signal transduction"/>
    <property type="evidence" value="ECO:0007669"/>
    <property type="project" value="InterPro"/>
</dbReference>
<keyword evidence="1" id="KW-0175">Coiled coil</keyword>
<dbReference type="RefSeq" id="WP_022747856.1">
    <property type="nucleotide sequence ID" value="NC_022571.1"/>
</dbReference>
<accession>U5MXZ9</accession>
<gene>
    <name evidence="3" type="ORF">CLSA_c35400</name>
</gene>
<dbReference type="HOGENOM" id="CLU_308124_0_0_9"/>
<dbReference type="EMBL" id="CP006721">
    <property type="protein sequence ID" value="AGX44501.1"/>
    <property type="molecule type" value="Genomic_DNA"/>
</dbReference>
<evidence type="ECO:0000313" key="3">
    <source>
        <dbReference type="EMBL" id="AGX44501.1"/>
    </source>
</evidence>
<dbReference type="PROSITE" id="PS50008">
    <property type="entry name" value="PIPLC_Y_DOMAIN"/>
    <property type="match status" value="1"/>
</dbReference>
<feature type="domain" description="PI-PLC Y-box" evidence="2">
    <location>
        <begin position="801"/>
        <end position="832"/>
    </location>
</feature>
<dbReference type="Proteomes" id="UP000017118">
    <property type="component" value="Chromosome"/>
</dbReference>
<keyword evidence="4" id="KW-1185">Reference proteome</keyword>
<dbReference type="KEGG" id="csb:CLSA_c35400"/>